<comment type="caution">
    <text evidence="2">The sequence shown here is derived from an EMBL/GenBank/DDBJ whole genome shotgun (WGS) entry which is preliminary data.</text>
</comment>
<keyword evidence="1" id="KW-1133">Transmembrane helix</keyword>
<name>A0A212EXY7_DANPL</name>
<keyword evidence="1" id="KW-0812">Transmembrane</keyword>
<evidence type="ECO:0000313" key="3">
    <source>
        <dbReference type="Proteomes" id="UP000007151"/>
    </source>
</evidence>
<dbReference type="InParanoid" id="A0A212EXY7"/>
<evidence type="ECO:0000313" key="2">
    <source>
        <dbReference type="EMBL" id="OWR46358.1"/>
    </source>
</evidence>
<feature type="transmembrane region" description="Helical" evidence="1">
    <location>
        <begin position="38"/>
        <end position="56"/>
    </location>
</feature>
<reference evidence="2 3" key="1">
    <citation type="journal article" date="2011" name="Cell">
        <title>The monarch butterfly genome yields insights into long-distance migration.</title>
        <authorList>
            <person name="Zhan S."/>
            <person name="Merlin C."/>
            <person name="Boore J.L."/>
            <person name="Reppert S.M."/>
        </authorList>
    </citation>
    <scope>NUCLEOTIDE SEQUENCE [LARGE SCALE GENOMIC DNA]</scope>
    <source>
        <strain evidence="2">F-2</strain>
    </source>
</reference>
<protein>
    <submittedName>
        <fullName evidence="2">Uncharacterized protein</fullName>
    </submittedName>
</protein>
<dbReference type="AlphaFoldDB" id="A0A212EXY7"/>
<dbReference type="EMBL" id="AGBW02011640">
    <property type="protein sequence ID" value="OWR46358.1"/>
    <property type="molecule type" value="Genomic_DNA"/>
</dbReference>
<keyword evidence="3" id="KW-1185">Reference proteome</keyword>
<keyword evidence="1" id="KW-0472">Membrane</keyword>
<accession>A0A212EXY7</accession>
<organism evidence="2 3">
    <name type="scientific">Danaus plexippus plexippus</name>
    <dbReference type="NCBI Taxonomy" id="278856"/>
    <lineage>
        <taxon>Eukaryota</taxon>
        <taxon>Metazoa</taxon>
        <taxon>Ecdysozoa</taxon>
        <taxon>Arthropoda</taxon>
        <taxon>Hexapoda</taxon>
        <taxon>Insecta</taxon>
        <taxon>Pterygota</taxon>
        <taxon>Neoptera</taxon>
        <taxon>Endopterygota</taxon>
        <taxon>Lepidoptera</taxon>
        <taxon>Glossata</taxon>
        <taxon>Ditrysia</taxon>
        <taxon>Papilionoidea</taxon>
        <taxon>Nymphalidae</taxon>
        <taxon>Danainae</taxon>
        <taxon>Danaini</taxon>
        <taxon>Danaina</taxon>
        <taxon>Danaus</taxon>
        <taxon>Danaus</taxon>
    </lineage>
</organism>
<proteinExistence type="predicted"/>
<sequence length="77" mass="8593">MALGAKKAIQHVPSKGRISIMKIQNFTVEKRQSVIRGIYGSLFITLSIVLAAINPINLVTDWVSLHFKHSKSFTKIT</sequence>
<dbReference type="KEGG" id="dpl:KGM_204436"/>
<evidence type="ECO:0000256" key="1">
    <source>
        <dbReference type="SAM" id="Phobius"/>
    </source>
</evidence>
<gene>
    <name evidence="2" type="ORF">KGM_204436</name>
</gene>
<dbReference type="Proteomes" id="UP000007151">
    <property type="component" value="Unassembled WGS sequence"/>
</dbReference>